<sequence>MTQEREPVSTDGGLVVERISAGGFMETFLVIHADGHATGYNGHVDLGTGIRTALAQIVAEELDVSADSVAMVLGDTARTPDQGPTIASETIQVAAVPLRQAAATARRVILARAAAVLDVSPEELQIDDGLVYAPASNRRLGFGELLAGETIRVALDENAPVKAPESYRLVGTSQPRVDIPDKATGRAIYIHDVRVPGMLHGRVVRPPYAGRDSGDFIGKSLIAVDRGSVAALPGFVDLVVIGDFVGVICEREEQAAEAARRLRIEWTVPPPLPDMDDLAETLKNHPGEPRTLSESGDVDAALEGAANRLTRRYVWPYQMHGSIGPSCAVADFSDGFLTLWSGTQNPHMLRGNLATLLQLRPESIDIRRHEAAGCYGRNCADDVSADAALLSRAVARPVRVQLTREQEHAWEPKGAAQLIEIDGGLGEDGDLAAYDFQTRYPSNRGPNLALLLTGAIPPDPQPSDMGDRTAIPPYHYEAERIRVHDMAPIVRASWMRGVSAMPNCFAHESYIDELATEAGADPVDFRLKHLKDPRAAELVRATAERGNWVERSGPRRTSDGRGDGETLYGQGFAYAVYVHGPFPGTAAAHAAWIAEVAVDRRTGEVALERVVVGHDAGMMINPAGVQHQIHGNVVQSASRVLKEEVTFQNSTVESRDWGSYPIANFPEVPDVDVLMLPRPAEPPLGVGESASVPSAAAIANAIFDATGVRFRELPFTPERIKAGLDAAAGVGSGPSRLSEASPEGAKPSAPDRPKLWRRLAAPLAAGLAATIGTAAVGLTLRAPIAPVAPSNPSVYSAETLERGRILAALGDCAVCHTAPGSATNAGGRAIETPFGTVFSTNITPDPETGIGGWSYPAFARAMREGVSRDGRHLYPAFPYTSFAKATEADLQALYAHLMGQPPVRAETPVTALAFPFNIRALMAGWNTLFHKAQPFAPDPARGAAWNRGAYLVEGLGHCSACHSPRNALGAEQRGAAHLAGGLVDGWQAPALGRASDAPVPWTEDALYAYLRTGRSAEHGAAAGPMAPVVASLAELSDEDIRAMAVYLSADGETAPRTDGRALAEKLVAQSEADIRPARSLGARLYDGACSVCHRGEAQGVLFNAGTPLALTTAIHAERPDNLIQVILTGVEPAQSGVHSAMPAFSETFTDRQITELVRYLRSQFARDRPAWRDVETTVASVRHSKTRPAQSSGQ</sequence>
<keyword evidence="3 4" id="KW-0408">Iron</keyword>
<evidence type="ECO:0000313" key="8">
    <source>
        <dbReference type="Proteomes" id="UP001164020"/>
    </source>
</evidence>
<dbReference type="Pfam" id="PF02738">
    <property type="entry name" value="MoCoBD_1"/>
    <property type="match status" value="1"/>
</dbReference>
<dbReference type="InterPro" id="IPR008274">
    <property type="entry name" value="AldOxase/xan_DH_MoCoBD1"/>
</dbReference>
<dbReference type="Gene3D" id="3.90.1170.50">
    <property type="entry name" value="Aldehyde oxidase/xanthine dehydrogenase, a/b hammerhead"/>
    <property type="match status" value="1"/>
</dbReference>
<evidence type="ECO:0000256" key="2">
    <source>
        <dbReference type="ARBA" id="ARBA00022723"/>
    </source>
</evidence>
<dbReference type="InterPro" id="IPR036909">
    <property type="entry name" value="Cyt_c-like_dom_sf"/>
</dbReference>
<dbReference type="Pfam" id="PF00034">
    <property type="entry name" value="Cytochrom_C"/>
    <property type="match status" value="1"/>
</dbReference>
<keyword evidence="1 4" id="KW-0349">Heme</keyword>
<keyword evidence="8" id="KW-1185">Reference proteome</keyword>
<feature type="domain" description="Cytochrome c" evidence="6">
    <location>
        <begin position="798"/>
        <end position="901"/>
    </location>
</feature>
<proteinExistence type="predicted"/>
<keyword evidence="2 4" id="KW-0479">Metal-binding</keyword>
<gene>
    <name evidence="7" type="ORF">OH818_26805</name>
</gene>
<feature type="region of interest" description="Disordered" evidence="5">
    <location>
        <begin position="726"/>
        <end position="753"/>
    </location>
</feature>
<evidence type="ECO:0000259" key="6">
    <source>
        <dbReference type="PROSITE" id="PS51007"/>
    </source>
</evidence>
<dbReference type="SUPFAM" id="SSF54665">
    <property type="entry name" value="CO dehydrogenase molybdoprotein N-domain-like"/>
    <property type="match status" value="1"/>
</dbReference>
<dbReference type="Pfam" id="PF13442">
    <property type="entry name" value="Cytochrome_CBB3"/>
    <property type="match status" value="1"/>
</dbReference>
<dbReference type="Pfam" id="PF20256">
    <property type="entry name" value="MoCoBD_2"/>
    <property type="match status" value="2"/>
</dbReference>
<dbReference type="EMBL" id="CP114029">
    <property type="protein sequence ID" value="WAP68803.1"/>
    <property type="molecule type" value="Genomic_DNA"/>
</dbReference>
<dbReference type="SUPFAM" id="SSF46626">
    <property type="entry name" value="Cytochrome c"/>
    <property type="match status" value="3"/>
</dbReference>
<dbReference type="Gene3D" id="1.10.760.10">
    <property type="entry name" value="Cytochrome c-like domain"/>
    <property type="match status" value="2"/>
</dbReference>
<dbReference type="InterPro" id="IPR052516">
    <property type="entry name" value="N-heterocyclic_Hydroxylase"/>
</dbReference>
<feature type="domain" description="Cytochrome c" evidence="6">
    <location>
        <begin position="1076"/>
        <end position="1164"/>
    </location>
</feature>
<feature type="domain" description="Cytochrome c" evidence="6">
    <location>
        <begin position="943"/>
        <end position="1051"/>
    </location>
</feature>
<evidence type="ECO:0000256" key="1">
    <source>
        <dbReference type="ARBA" id="ARBA00022617"/>
    </source>
</evidence>
<reference evidence="7" key="1">
    <citation type="submission" date="2022-12" db="EMBL/GenBank/DDBJ databases">
        <title>Jiella pelagia sp. nov., isolated from phosphonate enriched culture of Northwest Pacific surface seawater.</title>
        <authorList>
            <person name="Shin D.Y."/>
            <person name="Hwang C.Y."/>
        </authorList>
    </citation>
    <scope>NUCLEOTIDE SEQUENCE</scope>
    <source>
        <strain evidence="7">HL-NP1</strain>
    </source>
</reference>
<evidence type="ECO:0000256" key="4">
    <source>
        <dbReference type="PROSITE-ProRule" id="PRU00433"/>
    </source>
</evidence>
<name>A0ABY7C212_9HYPH</name>
<dbReference type="PROSITE" id="PS51007">
    <property type="entry name" value="CYTC"/>
    <property type="match status" value="3"/>
</dbReference>
<dbReference type="PANTHER" id="PTHR47495:SF1">
    <property type="entry name" value="BLL3820 PROTEIN"/>
    <property type="match status" value="1"/>
</dbReference>
<dbReference type="InterPro" id="IPR037165">
    <property type="entry name" value="AldOxase/xan_DH_Mopterin-bd_sf"/>
</dbReference>
<dbReference type="InterPro" id="IPR036856">
    <property type="entry name" value="Ald_Oxase/Xan_DH_a/b_sf"/>
</dbReference>
<dbReference type="PANTHER" id="PTHR47495">
    <property type="entry name" value="ALDEHYDE DEHYDROGENASE"/>
    <property type="match status" value="1"/>
</dbReference>
<dbReference type="RefSeq" id="WP_268881236.1">
    <property type="nucleotide sequence ID" value="NZ_CP114029.1"/>
</dbReference>
<evidence type="ECO:0000256" key="5">
    <source>
        <dbReference type="SAM" id="MobiDB-lite"/>
    </source>
</evidence>
<dbReference type="InterPro" id="IPR046867">
    <property type="entry name" value="AldOxase/xan_DH_MoCoBD2"/>
</dbReference>
<dbReference type="InterPro" id="IPR000674">
    <property type="entry name" value="Ald_Oxase/Xan_DH_a/b"/>
</dbReference>
<accession>A0ABY7C212</accession>
<dbReference type="SMART" id="SM01008">
    <property type="entry name" value="Ald_Xan_dh_C"/>
    <property type="match status" value="1"/>
</dbReference>
<protein>
    <submittedName>
        <fullName evidence="7">Molybdopterin-dependent oxidoreductase</fullName>
    </submittedName>
</protein>
<evidence type="ECO:0000313" key="7">
    <source>
        <dbReference type="EMBL" id="WAP68803.1"/>
    </source>
</evidence>
<dbReference type="InterPro" id="IPR009056">
    <property type="entry name" value="Cyt_c-like_dom"/>
</dbReference>
<dbReference type="SUPFAM" id="SSF56003">
    <property type="entry name" value="Molybdenum cofactor-binding domain"/>
    <property type="match status" value="2"/>
</dbReference>
<dbReference type="Gene3D" id="3.30.365.10">
    <property type="entry name" value="Aldehyde oxidase/xanthine dehydrogenase, molybdopterin binding domain"/>
    <property type="match status" value="4"/>
</dbReference>
<evidence type="ECO:0000256" key="3">
    <source>
        <dbReference type="ARBA" id="ARBA00023004"/>
    </source>
</evidence>
<organism evidence="7 8">
    <name type="scientific">Jiella pelagia</name>
    <dbReference type="NCBI Taxonomy" id="2986949"/>
    <lineage>
        <taxon>Bacteria</taxon>
        <taxon>Pseudomonadati</taxon>
        <taxon>Pseudomonadota</taxon>
        <taxon>Alphaproteobacteria</taxon>
        <taxon>Hyphomicrobiales</taxon>
        <taxon>Aurantimonadaceae</taxon>
        <taxon>Jiella</taxon>
    </lineage>
</organism>
<dbReference type="Proteomes" id="UP001164020">
    <property type="component" value="Chromosome"/>
</dbReference>